<organism evidence="1 2">
    <name type="scientific">Antiquaquibacter soli</name>
    <dbReference type="NCBI Taxonomy" id="3064523"/>
    <lineage>
        <taxon>Bacteria</taxon>
        <taxon>Bacillati</taxon>
        <taxon>Actinomycetota</taxon>
        <taxon>Actinomycetes</taxon>
        <taxon>Micrococcales</taxon>
        <taxon>Microbacteriaceae</taxon>
        <taxon>Antiquaquibacter</taxon>
    </lineage>
</organism>
<dbReference type="Proteomes" id="UP001241072">
    <property type="component" value="Unassembled WGS sequence"/>
</dbReference>
<gene>
    <name evidence="1" type="ORF">Q5716_14135</name>
</gene>
<sequence length="165" mass="17068">MITRSRAARAAATVVLAASIAVGTTGCVFITPTATLNYYDPSDGVGATVGDVRVLNMVGIINEDGHAISLVTAIHNNGRITNVTIQVDSDGEKQTITQPVRSGETVEFGSTPDAEQIVVLNPDVAAGGLLPVYVQQGDAEGKLLLVPVLEATGEYSELAPPAVLR</sequence>
<dbReference type="PROSITE" id="PS51257">
    <property type="entry name" value="PROKAR_LIPOPROTEIN"/>
    <property type="match status" value="1"/>
</dbReference>
<dbReference type="RefSeq" id="WP_305003798.1">
    <property type="nucleotide sequence ID" value="NZ_JAUQUB010000005.1"/>
</dbReference>
<evidence type="ECO:0000313" key="2">
    <source>
        <dbReference type="Proteomes" id="UP001241072"/>
    </source>
</evidence>
<comment type="caution">
    <text evidence="1">The sequence shown here is derived from an EMBL/GenBank/DDBJ whole genome shotgun (WGS) entry which is preliminary data.</text>
</comment>
<dbReference type="EMBL" id="JAUQUB010000005">
    <property type="protein sequence ID" value="MDO7883369.1"/>
    <property type="molecule type" value="Genomic_DNA"/>
</dbReference>
<evidence type="ECO:0008006" key="3">
    <source>
        <dbReference type="Google" id="ProtNLM"/>
    </source>
</evidence>
<proteinExistence type="predicted"/>
<protein>
    <recommendedName>
        <fullName evidence="3">DNA modification methylase</fullName>
    </recommendedName>
</protein>
<accession>A0ABT9BQR8</accession>
<evidence type="ECO:0000313" key="1">
    <source>
        <dbReference type="EMBL" id="MDO7883369.1"/>
    </source>
</evidence>
<keyword evidence="2" id="KW-1185">Reference proteome</keyword>
<name>A0ABT9BQR8_9MICO</name>
<reference evidence="1 2" key="1">
    <citation type="submission" date="2023-07" db="EMBL/GenBank/DDBJ databases">
        <title>Protaetiibacter sp. nov WY-16 isolated from soil.</title>
        <authorList>
            <person name="Liu B."/>
            <person name="Wan Y."/>
        </authorList>
    </citation>
    <scope>NUCLEOTIDE SEQUENCE [LARGE SCALE GENOMIC DNA]</scope>
    <source>
        <strain evidence="1 2">WY-16</strain>
    </source>
</reference>